<comment type="caution">
    <text evidence="2">The sequence shown here is derived from an EMBL/GenBank/DDBJ whole genome shotgun (WGS) entry which is preliminary data.</text>
</comment>
<evidence type="ECO:0000313" key="2">
    <source>
        <dbReference type="EMBL" id="KAH9371678.1"/>
    </source>
</evidence>
<gene>
    <name evidence="2" type="ORF">HPB48_011825</name>
</gene>
<feature type="compositionally biased region" description="Basic residues" evidence="1">
    <location>
        <begin position="1"/>
        <end position="11"/>
    </location>
</feature>
<name>A0A9J6FZT2_HAELO</name>
<protein>
    <submittedName>
        <fullName evidence="2">Uncharacterized protein</fullName>
    </submittedName>
</protein>
<sequence length="69" mass="7893">MKHGEHSKKKNAQTAYASQHEGRDDHSIDGNGSRHLPKLVKRICPDSEITKQVACKQDEDNCHHYGCHW</sequence>
<evidence type="ECO:0000313" key="3">
    <source>
        <dbReference type="Proteomes" id="UP000821853"/>
    </source>
</evidence>
<dbReference type="AlphaFoldDB" id="A0A9J6FZT2"/>
<dbReference type="EMBL" id="JABSTR010000005">
    <property type="protein sequence ID" value="KAH9371678.1"/>
    <property type="molecule type" value="Genomic_DNA"/>
</dbReference>
<dbReference type="VEuPathDB" id="VectorBase:HLOH_047208"/>
<organism evidence="2 3">
    <name type="scientific">Haemaphysalis longicornis</name>
    <name type="common">Bush tick</name>
    <dbReference type="NCBI Taxonomy" id="44386"/>
    <lineage>
        <taxon>Eukaryota</taxon>
        <taxon>Metazoa</taxon>
        <taxon>Ecdysozoa</taxon>
        <taxon>Arthropoda</taxon>
        <taxon>Chelicerata</taxon>
        <taxon>Arachnida</taxon>
        <taxon>Acari</taxon>
        <taxon>Parasitiformes</taxon>
        <taxon>Ixodida</taxon>
        <taxon>Ixodoidea</taxon>
        <taxon>Ixodidae</taxon>
        <taxon>Haemaphysalinae</taxon>
        <taxon>Haemaphysalis</taxon>
    </lineage>
</organism>
<evidence type="ECO:0000256" key="1">
    <source>
        <dbReference type="SAM" id="MobiDB-lite"/>
    </source>
</evidence>
<accession>A0A9J6FZT2</accession>
<keyword evidence="3" id="KW-1185">Reference proteome</keyword>
<proteinExistence type="predicted"/>
<feature type="region of interest" description="Disordered" evidence="1">
    <location>
        <begin position="1"/>
        <end position="37"/>
    </location>
</feature>
<dbReference type="Proteomes" id="UP000821853">
    <property type="component" value="Chromosome 3"/>
</dbReference>
<reference evidence="2 3" key="1">
    <citation type="journal article" date="2020" name="Cell">
        <title>Large-Scale Comparative Analyses of Tick Genomes Elucidate Their Genetic Diversity and Vector Capacities.</title>
        <authorList>
            <consortium name="Tick Genome and Microbiome Consortium (TIGMIC)"/>
            <person name="Jia N."/>
            <person name="Wang J."/>
            <person name="Shi W."/>
            <person name="Du L."/>
            <person name="Sun Y."/>
            <person name="Zhan W."/>
            <person name="Jiang J.F."/>
            <person name="Wang Q."/>
            <person name="Zhang B."/>
            <person name="Ji P."/>
            <person name="Bell-Sakyi L."/>
            <person name="Cui X.M."/>
            <person name="Yuan T.T."/>
            <person name="Jiang B.G."/>
            <person name="Yang W.F."/>
            <person name="Lam T.T."/>
            <person name="Chang Q.C."/>
            <person name="Ding S.J."/>
            <person name="Wang X.J."/>
            <person name="Zhu J.G."/>
            <person name="Ruan X.D."/>
            <person name="Zhao L."/>
            <person name="Wei J.T."/>
            <person name="Ye R.Z."/>
            <person name="Que T.C."/>
            <person name="Du C.H."/>
            <person name="Zhou Y.H."/>
            <person name="Cheng J.X."/>
            <person name="Dai P.F."/>
            <person name="Guo W.B."/>
            <person name="Han X.H."/>
            <person name="Huang E.J."/>
            <person name="Li L.F."/>
            <person name="Wei W."/>
            <person name="Gao Y.C."/>
            <person name="Liu J.Z."/>
            <person name="Shao H.Z."/>
            <person name="Wang X."/>
            <person name="Wang C.C."/>
            <person name="Yang T.C."/>
            <person name="Huo Q.B."/>
            <person name="Li W."/>
            <person name="Chen H.Y."/>
            <person name="Chen S.E."/>
            <person name="Zhou L.G."/>
            <person name="Ni X.B."/>
            <person name="Tian J.H."/>
            <person name="Sheng Y."/>
            <person name="Liu T."/>
            <person name="Pan Y.S."/>
            <person name="Xia L.Y."/>
            <person name="Li J."/>
            <person name="Zhao F."/>
            <person name="Cao W.C."/>
        </authorList>
    </citation>
    <scope>NUCLEOTIDE SEQUENCE [LARGE SCALE GENOMIC DNA]</scope>
    <source>
        <strain evidence="2">HaeL-2018</strain>
    </source>
</reference>